<evidence type="ECO:0000256" key="5">
    <source>
        <dbReference type="ARBA" id="ARBA00022692"/>
    </source>
</evidence>
<dbReference type="CDD" id="cd06161">
    <property type="entry name" value="S2P-M50_SpoIVFB"/>
    <property type="match status" value="1"/>
</dbReference>
<evidence type="ECO:0000256" key="6">
    <source>
        <dbReference type="ARBA" id="ARBA00022723"/>
    </source>
</evidence>
<dbReference type="GO" id="GO:0016020">
    <property type="term" value="C:membrane"/>
    <property type="evidence" value="ECO:0007669"/>
    <property type="project" value="UniProtKB-SubCell"/>
</dbReference>
<organism evidence="14 15">
    <name type="scientific">Clostridium tepidiprofundi DSM 19306</name>
    <dbReference type="NCBI Taxonomy" id="1121338"/>
    <lineage>
        <taxon>Bacteria</taxon>
        <taxon>Bacillati</taxon>
        <taxon>Bacillota</taxon>
        <taxon>Clostridia</taxon>
        <taxon>Eubacteriales</taxon>
        <taxon>Clostridiaceae</taxon>
        <taxon>Clostridium</taxon>
    </lineage>
</organism>
<evidence type="ECO:0000256" key="1">
    <source>
        <dbReference type="ARBA" id="ARBA00001947"/>
    </source>
</evidence>
<dbReference type="PATRIC" id="fig|1121338.3.peg.1579"/>
<evidence type="ECO:0000256" key="2">
    <source>
        <dbReference type="ARBA" id="ARBA00004141"/>
    </source>
</evidence>
<dbReference type="EMBL" id="LTBA01000015">
    <property type="protein sequence ID" value="KYH34486.1"/>
    <property type="molecule type" value="Genomic_DNA"/>
</dbReference>
<keyword evidence="4" id="KW-0645">Protease</keyword>
<keyword evidence="11 12" id="KW-0472">Membrane</keyword>
<evidence type="ECO:0000256" key="7">
    <source>
        <dbReference type="ARBA" id="ARBA00022801"/>
    </source>
</evidence>
<dbReference type="GO" id="GO:0046872">
    <property type="term" value="F:metal ion binding"/>
    <property type="evidence" value="ECO:0007669"/>
    <property type="project" value="UniProtKB-KW"/>
</dbReference>
<keyword evidence="9 12" id="KW-1133">Transmembrane helix</keyword>
<evidence type="ECO:0000313" key="14">
    <source>
        <dbReference type="EMBL" id="KYH34486.1"/>
    </source>
</evidence>
<name>A0A151B3L4_9CLOT</name>
<comment type="caution">
    <text evidence="14">The sequence shown here is derived from an EMBL/GenBank/DDBJ whole genome shotgun (WGS) entry which is preliminary data.</text>
</comment>
<proteinExistence type="inferred from homology"/>
<dbReference type="GO" id="GO:0008237">
    <property type="term" value="F:metallopeptidase activity"/>
    <property type="evidence" value="ECO:0007669"/>
    <property type="project" value="UniProtKB-KW"/>
</dbReference>
<gene>
    <name evidence="14" type="primary">spoIVFB</name>
    <name evidence="14" type="ORF">CLTEP_15340</name>
</gene>
<evidence type="ECO:0000256" key="10">
    <source>
        <dbReference type="ARBA" id="ARBA00023049"/>
    </source>
</evidence>
<feature type="transmembrane region" description="Helical" evidence="12">
    <location>
        <begin position="61"/>
        <end position="82"/>
    </location>
</feature>
<comment type="similarity">
    <text evidence="3">Belongs to the peptidase M50B family.</text>
</comment>
<feature type="transmembrane region" description="Helical" evidence="12">
    <location>
        <begin position="88"/>
        <end position="112"/>
    </location>
</feature>
<keyword evidence="5 12" id="KW-0812">Transmembrane</keyword>
<dbReference type="STRING" id="1121338.CLTEP_15340"/>
<evidence type="ECO:0000256" key="8">
    <source>
        <dbReference type="ARBA" id="ARBA00022833"/>
    </source>
</evidence>
<keyword evidence="7 14" id="KW-0378">Hydrolase</keyword>
<dbReference type="PANTHER" id="PTHR39188:SF3">
    <property type="entry name" value="STAGE IV SPORULATION PROTEIN FB"/>
    <property type="match status" value="1"/>
</dbReference>
<protein>
    <submittedName>
        <fullName evidence="14">Stage IV sporulation protein FB</fullName>
        <ecNumber evidence="14">3.4.24.-</ecNumber>
    </submittedName>
</protein>
<dbReference type="PANTHER" id="PTHR39188">
    <property type="entry name" value="MEMBRANE-ASSOCIATED ZINC METALLOPROTEASE M50B"/>
    <property type="match status" value="1"/>
</dbReference>
<comment type="subcellular location">
    <subcellularLocation>
        <location evidence="2">Membrane</location>
        <topology evidence="2">Multi-pass membrane protein</topology>
    </subcellularLocation>
</comment>
<dbReference type="AlphaFoldDB" id="A0A151B3L4"/>
<reference evidence="14 15" key="1">
    <citation type="submission" date="2016-02" db="EMBL/GenBank/DDBJ databases">
        <title>Genome sequence of Clostridium tepidiprofundi DSM 19306.</title>
        <authorList>
            <person name="Poehlein A."/>
            <person name="Daniel R."/>
        </authorList>
    </citation>
    <scope>NUCLEOTIDE SEQUENCE [LARGE SCALE GENOMIC DNA]</scope>
    <source>
        <strain evidence="14 15">DSM 19306</strain>
    </source>
</reference>
<accession>A0A151B3L4</accession>
<keyword evidence="15" id="KW-1185">Reference proteome</keyword>
<dbReference type="EC" id="3.4.24.-" evidence="14"/>
<evidence type="ECO:0000256" key="4">
    <source>
        <dbReference type="ARBA" id="ARBA00022670"/>
    </source>
</evidence>
<evidence type="ECO:0000256" key="12">
    <source>
        <dbReference type="SAM" id="Phobius"/>
    </source>
</evidence>
<dbReference type="Pfam" id="PF02163">
    <property type="entry name" value="Peptidase_M50"/>
    <property type="match status" value="2"/>
</dbReference>
<dbReference type="InterPro" id="IPR008915">
    <property type="entry name" value="Peptidase_M50"/>
</dbReference>
<dbReference type="GO" id="GO:0006508">
    <property type="term" value="P:proteolysis"/>
    <property type="evidence" value="ECO:0007669"/>
    <property type="project" value="UniProtKB-KW"/>
</dbReference>
<feature type="domain" description="Peptidase M50" evidence="13">
    <location>
        <begin position="15"/>
        <end position="83"/>
    </location>
</feature>
<evidence type="ECO:0000256" key="3">
    <source>
        <dbReference type="ARBA" id="ARBA00007931"/>
    </source>
</evidence>
<keyword evidence="8" id="KW-0862">Zinc</keyword>
<evidence type="ECO:0000256" key="9">
    <source>
        <dbReference type="ARBA" id="ARBA00022989"/>
    </source>
</evidence>
<feature type="transmembrane region" description="Helical" evidence="12">
    <location>
        <begin position="133"/>
        <end position="152"/>
    </location>
</feature>
<sequence length="266" mass="30673">MVVIGFKGELAPAFIFALVHEMSHYLTAKKLGYTGLDMNILPIGTALYIKDLDEASAMEDIIISISGPLTNFILAFIFYFLWVKLNKSVFYCFYFTNFALGVFNLIPAYPLDGGRILRDILWKKYIFKTANKITTHVSIMLGILLMLFYFILFLRGKPNFNLGVIAVFIVIISVKEKERIAYLIMGDIIKKRYKFLKRGYIENRSISIYYKKDLLTAVGLVDKNKYNVFLVLDDSMDVVDILYEEELINALKEYGNMSINDFLNKK</sequence>
<evidence type="ECO:0000313" key="15">
    <source>
        <dbReference type="Proteomes" id="UP000075531"/>
    </source>
</evidence>
<feature type="domain" description="Peptidase M50" evidence="13">
    <location>
        <begin position="88"/>
        <end position="144"/>
    </location>
</feature>
<evidence type="ECO:0000256" key="11">
    <source>
        <dbReference type="ARBA" id="ARBA00023136"/>
    </source>
</evidence>
<dbReference type="Proteomes" id="UP000075531">
    <property type="component" value="Unassembled WGS sequence"/>
</dbReference>
<keyword evidence="10" id="KW-0482">Metalloprotease</keyword>
<evidence type="ECO:0000259" key="13">
    <source>
        <dbReference type="Pfam" id="PF02163"/>
    </source>
</evidence>
<comment type="cofactor">
    <cofactor evidence="1">
        <name>Zn(2+)</name>
        <dbReference type="ChEBI" id="CHEBI:29105"/>
    </cofactor>
</comment>
<keyword evidence="6" id="KW-0479">Metal-binding</keyword>
<dbReference type="RefSeq" id="WP_242863887.1">
    <property type="nucleotide sequence ID" value="NZ_LTBA01000015.1"/>
</dbReference>